<name>A0ABU8V9V0_9BURK</name>
<evidence type="ECO:0000256" key="6">
    <source>
        <dbReference type="ARBA" id="ARBA00023136"/>
    </source>
</evidence>
<comment type="subcellular location">
    <subcellularLocation>
        <location evidence="1">Cell membrane</location>
        <topology evidence="1">Multi-pass membrane protein</topology>
    </subcellularLocation>
</comment>
<feature type="transmembrane region" description="Helical" evidence="7">
    <location>
        <begin position="87"/>
        <end position="107"/>
    </location>
</feature>
<keyword evidence="6 7" id="KW-0472">Membrane</keyword>
<proteinExistence type="inferred from homology"/>
<protein>
    <submittedName>
        <fullName evidence="8">DoxX family protein</fullName>
    </submittedName>
</protein>
<evidence type="ECO:0000256" key="4">
    <source>
        <dbReference type="ARBA" id="ARBA00022692"/>
    </source>
</evidence>
<evidence type="ECO:0000256" key="3">
    <source>
        <dbReference type="ARBA" id="ARBA00022475"/>
    </source>
</evidence>
<feature type="transmembrane region" description="Helical" evidence="7">
    <location>
        <begin position="119"/>
        <end position="138"/>
    </location>
</feature>
<gene>
    <name evidence="8" type="ORF">WKW77_02855</name>
</gene>
<evidence type="ECO:0000256" key="1">
    <source>
        <dbReference type="ARBA" id="ARBA00004651"/>
    </source>
</evidence>
<sequence>MTTTTASNYAAPAATTGAAQDALALIGRILIAALFIPAGFGKLMGFAGTAGYIASAGLPMPQLGTVIAIVVELGLGILLLVGFKTRLSAIVIAVFTVAAAVFFHNYWGMPAEKAYVNQLMFFKNIAIAGGLLAIAAFGPGRISIDKK</sequence>
<dbReference type="Pfam" id="PF07681">
    <property type="entry name" value="DoxX"/>
    <property type="match status" value="1"/>
</dbReference>
<keyword evidence="5 7" id="KW-1133">Transmembrane helix</keyword>
<keyword evidence="3" id="KW-1003">Cell membrane</keyword>
<dbReference type="EMBL" id="JBBKZU010000001">
    <property type="protein sequence ID" value="MEJ8809987.1"/>
    <property type="molecule type" value="Genomic_DNA"/>
</dbReference>
<dbReference type="PANTHER" id="PTHR33452:SF1">
    <property type="entry name" value="INNER MEMBRANE PROTEIN YPHA-RELATED"/>
    <property type="match status" value="1"/>
</dbReference>
<keyword evidence="9" id="KW-1185">Reference proteome</keyword>
<evidence type="ECO:0000256" key="2">
    <source>
        <dbReference type="ARBA" id="ARBA00006679"/>
    </source>
</evidence>
<evidence type="ECO:0000313" key="9">
    <source>
        <dbReference type="Proteomes" id="UP001365846"/>
    </source>
</evidence>
<dbReference type="Proteomes" id="UP001365846">
    <property type="component" value="Unassembled WGS sequence"/>
</dbReference>
<reference evidence="8 9" key="1">
    <citation type="submission" date="2024-03" db="EMBL/GenBank/DDBJ databases">
        <title>Novel species of the genus Variovorax.</title>
        <authorList>
            <person name="Liu Q."/>
            <person name="Xin Y.-H."/>
        </authorList>
    </citation>
    <scope>NUCLEOTIDE SEQUENCE [LARGE SCALE GENOMIC DNA]</scope>
    <source>
        <strain evidence="8 9">KACC 18899</strain>
    </source>
</reference>
<evidence type="ECO:0000313" key="8">
    <source>
        <dbReference type="EMBL" id="MEJ8809987.1"/>
    </source>
</evidence>
<evidence type="ECO:0000256" key="7">
    <source>
        <dbReference type="SAM" id="Phobius"/>
    </source>
</evidence>
<feature type="transmembrane region" description="Helical" evidence="7">
    <location>
        <begin position="60"/>
        <end position="80"/>
    </location>
</feature>
<evidence type="ECO:0000256" key="5">
    <source>
        <dbReference type="ARBA" id="ARBA00022989"/>
    </source>
</evidence>
<dbReference type="PANTHER" id="PTHR33452">
    <property type="entry name" value="OXIDOREDUCTASE CATD-RELATED"/>
    <property type="match status" value="1"/>
</dbReference>
<comment type="similarity">
    <text evidence="2">Belongs to the DoxX family.</text>
</comment>
<feature type="transmembrane region" description="Helical" evidence="7">
    <location>
        <begin position="29"/>
        <end position="54"/>
    </location>
</feature>
<dbReference type="InterPro" id="IPR032808">
    <property type="entry name" value="DoxX"/>
</dbReference>
<dbReference type="InterPro" id="IPR051907">
    <property type="entry name" value="DoxX-like_oxidoreductase"/>
</dbReference>
<accession>A0ABU8V9V0</accession>
<organism evidence="8 9">
    <name type="scientific">Variovorax ureilyticus</name>
    <dbReference type="NCBI Taxonomy" id="1836198"/>
    <lineage>
        <taxon>Bacteria</taxon>
        <taxon>Pseudomonadati</taxon>
        <taxon>Pseudomonadota</taxon>
        <taxon>Betaproteobacteria</taxon>
        <taxon>Burkholderiales</taxon>
        <taxon>Comamonadaceae</taxon>
        <taxon>Variovorax</taxon>
    </lineage>
</organism>
<dbReference type="RefSeq" id="WP_340355294.1">
    <property type="nucleotide sequence ID" value="NZ_JBBKZU010000001.1"/>
</dbReference>
<keyword evidence="4 7" id="KW-0812">Transmembrane</keyword>
<comment type="caution">
    <text evidence="8">The sequence shown here is derived from an EMBL/GenBank/DDBJ whole genome shotgun (WGS) entry which is preliminary data.</text>
</comment>